<dbReference type="AlphaFoldDB" id="A0A9K3NG50"/>
<accession>A0A9K3NG50</accession>
<reference evidence="2" key="1">
    <citation type="journal article" date="2017" name="Nature">
        <title>The sunflower genome provides insights into oil metabolism, flowering and Asterid evolution.</title>
        <authorList>
            <person name="Badouin H."/>
            <person name="Gouzy J."/>
            <person name="Grassa C.J."/>
            <person name="Murat F."/>
            <person name="Staton S.E."/>
            <person name="Cottret L."/>
            <person name="Lelandais-Briere C."/>
            <person name="Owens G.L."/>
            <person name="Carrere S."/>
            <person name="Mayjonade B."/>
            <person name="Legrand L."/>
            <person name="Gill N."/>
            <person name="Kane N.C."/>
            <person name="Bowers J.E."/>
            <person name="Hubner S."/>
            <person name="Bellec A."/>
            <person name="Berard A."/>
            <person name="Berges H."/>
            <person name="Blanchet N."/>
            <person name="Boniface M.C."/>
            <person name="Brunel D."/>
            <person name="Catrice O."/>
            <person name="Chaidir N."/>
            <person name="Claudel C."/>
            <person name="Donnadieu C."/>
            <person name="Faraut T."/>
            <person name="Fievet G."/>
            <person name="Helmstetter N."/>
            <person name="King M."/>
            <person name="Knapp S.J."/>
            <person name="Lai Z."/>
            <person name="Le Paslier M.C."/>
            <person name="Lippi Y."/>
            <person name="Lorenzon L."/>
            <person name="Mandel J.R."/>
            <person name="Marage G."/>
            <person name="Marchand G."/>
            <person name="Marquand E."/>
            <person name="Bret-Mestries E."/>
            <person name="Morien E."/>
            <person name="Nambeesan S."/>
            <person name="Nguyen T."/>
            <person name="Pegot-Espagnet P."/>
            <person name="Pouilly N."/>
            <person name="Raftis F."/>
            <person name="Sallet E."/>
            <person name="Schiex T."/>
            <person name="Thomas J."/>
            <person name="Vandecasteele C."/>
            <person name="Vares D."/>
            <person name="Vear F."/>
            <person name="Vautrin S."/>
            <person name="Crespi M."/>
            <person name="Mangin B."/>
            <person name="Burke J.M."/>
            <person name="Salse J."/>
            <person name="Munos S."/>
            <person name="Vincourt P."/>
            <person name="Rieseberg L.H."/>
            <person name="Langlade N.B."/>
        </authorList>
    </citation>
    <scope>NUCLEOTIDE SEQUENCE</scope>
    <source>
        <tissue evidence="2">Leaves</tissue>
    </source>
</reference>
<keyword evidence="1" id="KW-0812">Transmembrane</keyword>
<evidence type="ECO:0000313" key="2">
    <source>
        <dbReference type="EMBL" id="KAF5799162.1"/>
    </source>
</evidence>
<dbReference type="Proteomes" id="UP000215914">
    <property type="component" value="Unassembled WGS sequence"/>
</dbReference>
<feature type="transmembrane region" description="Helical" evidence="1">
    <location>
        <begin position="44"/>
        <end position="66"/>
    </location>
</feature>
<comment type="caution">
    <text evidence="2">The sequence shown here is derived from an EMBL/GenBank/DDBJ whole genome shotgun (WGS) entry which is preliminary data.</text>
</comment>
<reference evidence="2" key="2">
    <citation type="submission" date="2020-06" db="EMBL/GenBank/DDBJ databases">
        <title>Helianthus annuus Genome sequencing and assembly Release 2.</title>
        <authorList>
            <person name="Gouzy J."/>
            <person name="Langlade N."/>
            <person name="Munos S."/>
        </authorList>
    </citation>
    <scope>NUCLEOTIDE SEQUENCE</scope>
    <source>
        <tissue evidence="2">Leaves</tissue>
    </source>
</reference>
<keyword evidence="1" id="KW-1133">Transmembrane helix</keyword>
<dbReference type="Gramene" id="mRNA:HanXRQr2_Chr07g0301401">
    <property type="protein sequence ID" value="CDS:HanXRQr2_Chr07g0301401.1"/>
    <property type="gene ID" value="HanXRQr2_Chr07g0301401"/>
</dbReference>
<evidence type="ECO:0000256" key="1">
    <source>
        <dbReference type="SAM" id="Phobius"/>
    </source>
</evidence>
<feature type="transmembrane region" description="Helical" evidence="1">
    <location>
        <begin position="12"/>
        <end position="32"/>
    </location>
</feature>
<keyword evidence="3" id="KW-1185">Reference proteome</keyword>
<name>A0A9K3NG50_HELAN</name>
<keyword evidence="1" id="KW-0472">Membrane</keyword>
<evidence type="ECO:0000313" key="3">
    <source>
        <dbReference type="Proteomes" id="UP000215914"/>
    </source>
</evidence>
<organism evidence="2 3">
    <name type="scientific">Helianthus annuus</name>
    <name type="common">Common sunflower</name>
    <dbReference type="NCBI Taxonomy" id="4232"/>
    <lineage>
        <taxon>Eukaryota</taxon>
        <taxon>Viridiplantae</taxon>
        <taxon>Streptophyta</taxon>
        <taxon>Embryophyta</taxon>
        <taxon>Tracheophyta</taxon>
        <taxon>Spermatophyta</taxon>
        <taxon>Magnoliopsida</taxon>
        <taxon>eudicotyledons</taxon>
        <taxon>Gunneridae</taxon>
        <taxon>Pentapetalae</taxon>
        <taxon>asterids</taxon>
        <taxon>campanulids</taxon>
        <taxon>Asterales</taxon>
        <taxon>Asteraceae</taxon>
        <taxon>Asteroideae</taxon>
        <taxon>Heliantheae alliance</taxon>
        <taxon>Heliantheae</taxon>
        <taxon>Helianthus</taxon>
    </lineage>
</organism>
<gene>
    <name evidence="2" type="ORF">HanXRQr2_Chr07g0301401</name>
</gene>
<dbReference type="EMBL" id="MNCJ02000322">
    <property type="protein sequence ID" value="KAF5799162.1"/>
    <property type="molecule type" value="Genomic_DNA"/>
</dbReference>
<proteinExistence type="predicted"/>
<protein>
    <submittedName>
        <fullName evidence="2">Uncharacterized protein</fullName>
    </submittedName>
</protein>
<sequence length="80" mass="9506">MLNRILPWTRFTVPYLFSMFPTIMLLNCVQICESSRRVMISTAFLWTYVHFILHHFILVSLLKSLWQVVSSFVKLQILVS</sequence>